<protein>
    <submittedName>
        <fullName evidence="4">Group II intron-encoded protein LtrA</fullName>
    </submittedName>
</protein>
<feature type="region of interest" description="Disordered" evidence="2">
    <location>
        <begin position="562"/>
        <end position="592"/>
    </location>
</feature>
<reference evidence="4 5" key="1">
    <citation type="submission" date="2019-02" db="EMBL/GenBank/DDBJ databases">
        <title>Deep-cultivation of Planctomycetes and their phenomic and genomic characterization uncovers novel biology.</title>
        <authorList>
            <person name="Wiegand S."/>
            <person name="Jogler M."/>
            <person name="Boedeker C."/>
            <person name="Pinto D."/>
            <person name="Vollmers J."/>
            <person name="Rivas-Marin E."/>
            <person name="Kohn T."/>
            <person name="Peeters S.H."/>
            <person name="Heuer A."/>
            <person name="Rast P."/>
            <person name="Oberbeckmann S."/>
            <person name="Bunk B."/>
            <person name="Jeske O."/>
            <person name="Meyerdierks A."/>
            <person name="Storesund J.E."/>
            <person name="Kallscheuer N."/>
            <person name="Luecker S."/>
            <person name="Lage O.M."/>
            <person name="Pohl T."/>
            <person name="Merkel B.J."/>
            <person name="Hornburger P."/>
            <person name="Mueller R.-W."/>
            <person name="Bruemmer F."/>
            <person name="Labrenz M."/>
            <person name="Spormann A.M."/>
            <person name="Op den Camp H."/>
            <person name="Overmann J."/>
            <person name="Amann R."/>
            <person name="Jetten M.S.M."/>
            <person name="Mascher T."/>
            <person name="Medema M.H."/>
            <person name="Devos D.P."/>
            <person name="Kaster A.-K."/>
            <person name="Ovreas L."/>
            <person name="Rohde M."/>
            <person name="Galperin M.Y."/>
            <person name="Jogler C."/>
        </authorList>
    </citation>
    <scope>NUCLEOTIDE SEQUENCE [LARGE SCALE GENOMIC DNA]</scope>
    <source>
        <strain evidence="4 5">V6</strain>
    </source>
</reference>
<dbReference type="RefSeq" id="WP_145043915.1">
    <property type="nucleotide sequence ID" value="NZ_CP036347.1"/>
</dbReference>
<dbReference type="AlphaFoldDB" id="A0A517WJU8"/>
<dbReference type="Pfam" id="PF08388">
    <property type="entry name" value="GIIM"/>
    <property type="match status" value="1"/>
</dbReference>
<dbReference type="InterPro" id="IPR013597">
    <property type="entry name" value="Mat_intron_G2"/>
</dbReference>
<evidence type="ECO:0000256" key="2">
    <source>
        <dbReference type="SAM" id="MobiDB-lite"/>
    </source>
</evidence>
<gene>
    <name evidence="4" type="primary">ltrA</name>
    <name evidence="4" type="ORF">V6x_52740</name>
</gene>
<proteinExistence type="inferred from homology"/>
<dbReference type="SUPFAM" id="SSF56672">
    <property type="entry name" value="DNA/RNA polymerases"/>
    <property type="match status" value="1"/>
</dbReference>
<dbReference type="Pfam" id="PF13655">
    <property type="entry name" value="RVT_N"/>
    <property type="match status" value="1"/>
</dbReference>
<dbReference type="PANTHER" id="PTHR34047:SF10">
    <property type="entry name" value="GROUP II INTRON-ASSOCIATED OPEN READING FRAME"/>
    <property type="match status" value="1"/>
</dbReference>
<dbReference type="Proteomes" id="UP000320722">
    <property type="component" value="Chromosome"/>
</dbReference>
<dbReference type="Pfam" id="PF00078">
    <property type="entry name" value="RVT_1"/>
    <property type="match status" value="1"/>
</dbReference>
<dbReference type="InterPro" id="IPR043502">
    <property type="entry name" value="DNA/RNA_pol_sf"/>
</dbReference>
<feature type="domain" description="Reverse transcriptase" evidence="3">
    <location>
        <begin position="91"/>
        <end position="337"/>
    </location>
</feature>
<dbReference type="EMBL" id="CP036347">
    <property type="protein sequence ID" value="QDU05535.1"/>
    <property type="molecule type" value="Genomic_DNA"/>
</dbReference>
<dbReference type="PANTHER" id="PTHR34047">
    <property type="entry name" value="NUCLEAR INTRON MATURASE 1, MITOCHONDRIAL-RELATED"/>
    <property type="match status" value="1"/>
</dbReference>
<comment type="similarity">
    <text evidence="1">Belongs to the bacterial reverse transcriptase family.</text>
</comment>
<dbReference type="PROSITE" id="PS50878">
    <property type="entry name" value="RT_POL"/>
    <property type="match status" value="1"/>
</dbReference>
<dbReference type="NCBIfam" id="TIGR04416">
    <property type="entry name" value="group_II_RT_mat"/>
    <property type="match status" value="1"/>
</dbReference>
<dbReference type="InterPro" id="IPR030931">
    <property type="entry name" value="Group_II_RT_mat"/>
</dbReference>
<accession>A0A517WJU8</accession>
<organism evidence="4 5">
    <name type="scientific">Gimesia chilikensis</name>
    <dbReference type="NCBI Taxonomy" id="2605989"/>
    <lineage>
        <taxon>Bacteria</taxon>
        <taxon>Pseudomonadati</taxon>
        <taxon>Planctomycetota</taxon>
        <taxon>Planctomycetia</taxon>
        <taxon>Planctomycetales</taxon>
        <taxon>Planctomycetaceae</taxon>
        <taxon>Gimesia</taxon>
    </lineage>
</organism>
<dbReference type="InterPro" id="IPR000477">
    <property type="entry name" value="RT_dom"/>
</dbReference>
<evidence type="ECO:0000256" key="1">
    <source>
        <dbReference type="ARBA" id="ARBA00034120"/>
    </source>
</evidence>
<evidence type="ECO:0000313" key="4">
    <source>
        <dbReference type="EMBL" id="QDU05535.1"/>
    </source>
</evidence>
<name>A0A517WJU8_9PLAN</name>
<evidence type="ECO:0000259" key="3">
    <source>
        <dbReference type="PROSITE" id="PS50878"/>
    </source>
</evidence>
<dbReference type="InterPro" id="IPR025960">
    <property type="entry name" value="RVT_N"/>
</dbReference>
<dbReference type="InterPro" id="IPR051083">
    <property type="entry name" value="GrpII_Intron_Splice-Mob/Def"/>
</dbReference>
<sequence>MNTSETVMYEWNTINWRKLEVNVFKLQKRIYCASECGDVKKVHRLQRLLLKSRDAALLAVRRVTQDNRGKHTAGMDGIASLKDEERLELAERVRQNPYETKTQPLRRVWIPKPGKTEKRPLGIPAMEDRARQALIKLALEPEWEAKFEPNSYGFRPGRSCHDAIEAIYRQVRLVPKWVLDADIAGCFDRIDHEALLEKLGTFPKLRRVIRAWLKAGVFDEGNLSPTSAGTPQGGVISPLLANIALHGLEAAVRDASPKTVYLKDEKRYVNGRPALIRYADDFVVLHRNRKVIDDAYDTIANWLSRMGLEMKPSKTRIVHTLEEHDGQVGFDFLGFHVRQYPRGRSSCIRIPKTGKPTGFTPSIRPSKASQKQLLEKVAEIIRSHRAVSQVRLIRLLNPILRGWGNYFSKAVSQDVFGRLDALIFAKLKAWAYHRHQNKGRRWIMAKYWSFRTGHWVFGIADKIKLLRLSDIPIKRHIGLRVVKSPYDGDWVYWSQRLGQYPHVPKSEAIRLRQQQGRCACCGLNFCSEDQMKLLHLDGDRKNFTRSNMALVHERCVTTMKKRVKSHHNAEEPYEGKLSRTVLKTSTDREART</sequence>
<feature type="compositionally biased region" description="Basic and acidic residues" evidence="2">
    <location>
        <begin position="567"/>
        <end position="577"/>
    </location>
</feature>
<dbReference type="CDD" id="cd01651">
    <property type="entry name" value="RT_G2_intron"/>
    <property type="match status" value="1"/>
</dbReference>
<evidence type="ECO:0000313" key="5">
    <source>
        <dbReference type="Proteomes" id="UP000320722"/>
    </source>
</evidence>